<keyword evidence="2" id="KW-1133">Transmembrane helix</keyword>
<feature type="compositionally biased region" description="Polar residues" evidence="1">
    <location>
        <begin position="212"/>
        <end position="222"/>
    </location>
</feature>
<feature type="compositionally biased region" description="Low complexity" evidence="1">
    <location>
        <begin position="405"/>
        <end position="430"/>
    </location>
</feature>
<reference evidence="3" key="2">
    <citation type="submission" date="2023-06" db="EMBL/GenBank/DDBJ databases">
        <authorList>
            <consortium name="Lawrence Berkeley National Laboratory"/>
            <person name="Haridas S."/>
            <person name="Hensen N."/>
            <person name="Bonometti L."/>
            <person name="Westerberg I."/>
            <person name="Brannstrom I.O."/>
            <person name="Guillou S."/>
            <person name="Cros-Aarteil S."/>
            <person name="Calhoun S."/>
            <person name="Kuo A."/>
            <person name="Mondo S."/>
            <person name="Pangilinan J."/>
            <person name="Riley R."/>
            <person name="LaButti K."/>
            <person name="Andreopoulos B."/>
            <person name="Lipzen A."/>
            <person name="Chen C."/>
            <person name="Yanf M."/>
            <person name="Daum C."/>
            <person name="Ng V."/>
            <person name="Clum A."/>
            <person name="Steindorff A."/>
            <person name="Ohm R."/>
            <person name="Martin F."/>
            <person name="Silar P."/>
            <person name="Natvig D."/>
            <person name="Lalanne C."/>
            <person name="Gautier V."/>
            <person name="Ament-velasquez S.L."/>
            <person name="Kruys A."/>
            <person name="Hutchinson M.I."/>
            <person name="Powell A.J."/>
            <person name="Barry K."/>
            <person name="Miller A.N."/>
            <person name="Grigoriev I.V."/>
            <person name="Debuchy R."/>
            <person name="Gladieux P."/>
            <person name="Thoren M.H."/>
            <person name="Johannesson H."/>
        </authorList>
    </citation>
    <scope>NUCLEOTIDE SEQUENCE</scope>
    <source>
        <strain evidence="3">CBS 232.78</strain>
    </source>
</reference>
<feature type="compositionally biased region" description="Low complexity" evidence="1">
    <location>
        <begin position="443"/>
        <end position="454"/>
    </location>
</feature>
<feature type="region of interest" description="Disordered" evidence="1">
    <location>
        <begin position="167"/>
        <end position="229"/>
    </location>
</feature>
<reference evidence="3" key="1">
    <citation type="journal article" date="2023" name="Mol. Phylogenet. Evol.">
        <title>Genome-scale phylogeny and comparative genomics of the fungal order Sordariales.</title>
        <authorList>
            <person name="Hensen N."/>
            <person name="Bonometti L."/>
            <person name="Westerberg I."/>
            <person name="Brannstrom I.O."/>
            <person name="Guillou S."/>
            <person name="Cros-Aarteil S."/>
            <person name="Calhoun S."/>
            <person name="Haridas S."/>
            <person name="Kuo A."/>
            <person name="Mondo S."/>
            <person name="Pangilinan J."/>
            <person name="Riley R."/>
            <person name="LaButti K."/>
            <person name="Andreopoulos B."/>
            <person name="Lipzen A."/>
            <person name="Chen C."/>
            <person name="Yan M."/>
            <person name="Daum C."/>
            <person name="Ng V."/>
            <person name="Clum A."/>
            <person name="Steindorff A."/>
            <person name="Ohm R.A."/>
            <person name="Martin F."/>
            <person name="Silar P."/>
            <person name="Natvig D.O."/>
            <person name="Lalanne C."/>
            <person name="Gautier V."/>
            <person name="Ament-Velasquez S.L."/>
            <person name="Kruys A."/>
            <person name="Hutchinson M.I."/>
            <person name="Powell A.J."/>
            <person name="Barry K."/>
            <person name="Miller A.N."/>
            <person name="Grigoriev I.V."/>
            <person name="Debuchy R."/>
            <person name="Gladieux P."/>
            <person name="Hiltunen Thoren M."/>
            <person name="Johannesson H."/>
        </authorList>
    </citation>
    <scope>NUCLEOTIDE SEQUENCE</scope>
    <source>
        <strain evidence="3">CBS 232.78</strain>
    </source>
</reference>
<feature type="compositionally biased region" description="Low complexity" evidence="1">
    <location>
        <begin position="173"/>
        <end position="194"/>
    </location>
</feature>
<feature type="transmembrane region" description="Helical" evidence="2">
    <location>
        <begin position="238"/>
        <end position="260"/>
    </location>
</feature>
<dbReference type="AlphaFoldDB" id="A0AAE0P1H4"/>
<dbReference type="Proteomes" id="UP001285441">
    <property type="component" value="Unassembled WGS sequence"/>
</dbReference>
<keyword evidence="2" id="KW-0812">Transmembrane</keyword>
<dbReference type="EMBL" id="JAULSW010000002">
    <property type="protein sequence ID" value="KAK3391305.1"/>
    <property type="molecule type" value="Genomic_DNA"/>
</dbReference>
<keyword evidence="2" id="KW-0472">Membrane</keyword>
<proteinExistence type="predicted"/>
<name>A0AAE0P1H4_9PEZI</name>
<evidence type="ECO:0000313" key="4">
    <source>
        <dbReference type="Proteomes" id="UP001285441"/>
    </source>
</evidence>
<evidence type="ECO:0000313" key="3">
    <source>
        <dbReference type="EMBL" id="KAK3391305.1"/>
    </source>
</evidence>
<evidence type="ECO:0000256" key="1">
    <source>
        <dbReference type="SAM" id="MobiDB-lite"/>
    </source>
</evidence>
<keyword evidence="4" id="KW-1185">Reference proteome</keyword>
<feature type="region of interest" description="Disordered" evidence="1">
    <location>
        <begin position="292"/>
        <end position="328"/>
    </location>
</feature>
<feature type="region of interest" description="Disordered" evidence="1">
    <location>
        <begin position="350"/>
        <end position="481"/>
    </location>
</feature>
<comment type="caution">
    <text evidence="3">The sequence shown here is derived from an EMBL/GenBank/DDBJ whole genome shotgun (WGS) entry which is preliminary data.</text>
</comment>
<accession>A0AAE0P1H4</accession>
<evidence type="ECO:0000256" key="2">
    <source>
        <dbReference type="SAM" id="Phobius"/>
    </source>
</evidence>
<sequence>MSATHGGAAPFASLTSIFSPPCPTSWLLTTTKLPSQYPAFPTRGPSSCDPPSWTKYVAEKGFAYYSPAICPRGFAVGSSCRVTATRTNEGFPAIAPDATAAYCVPVGLTCTTDTTDFRGGIWGFRRETTTVGALVTVGPAVQIRWAETDLTMLETHPLTPGLKVGRQQQLEPAATRTTASARSSFTTSTVSSATKEAATGAGSFPTNLGGIDTSTSNNSSAVTDGGGGSGGISRTATIVIIVSVTVVVGLLLWVLAFLLIRRRKARRDKTTYRERKGSPGSLNMLVGKDDKISGAELGGPPPGFSELDSGQAMRGSTPNPAELDGHGVGDLPLRNTWMAHMHLPRRMVHRASQAGTEHSARSSVRSSPRRTIRESFGEKANDPAAALGRLRISQGRSLRSKSTRSRSSPRSSPISPRRMTFGKLSSRSPLSPSPLSPSPLTPSPLSAPGSASRLNYPQSGVPEVPKTFFGTASPMSPSPPR</sequence>
<feature type="compositionally biased region" description="Pro residues" evidence="1">
    <location>
        <begin position="431"/>
        <end position="442"/>
    </location>
</feature>
<protein>
    <submittedName>
        <fullName evidence="3">Uncharacterized protein</fullName>
    </submittedName>
</protein>
<feature type="compositionally biased region" description="Basic and acidic residues" evidence="1">
    <location>
        <begin position="371"/>
        <end position="381"/>
    </location>
</feature>
<gene>
    <name evidence="3" type="ORF">B0H63DRAFT_135075</name>
</gene>
<organism evidence="3 4">
    <name type="scientific">Podospora didyma</name>
    <dbReference type="NCBI Taxonomy" id="330526"/>
    <lineage>
        <taxon>Eukaryota</taxon>
        <taxon>Fungi</taxon>
        <taxon>Dikarya</taxon>
        <taxon>Ascomycota</taxon>
        <taxon>Pezizomycotina</taxon>
        <taxon>Sordariomycetes</taxon>
        <taxon>Sordariomycetidae</taxon>
        <taxon>Sordariales</taxon>
        <taxon>Podosporaceae</taxon>
        <taxon>Podospora</taxon>
    </lineage>
</organism>